<dbReference type="Proteomes" id="UP000199207">
    <property type="component" value="Unassembled WGS sequence"/>
</dbReference>
<dbReference type="GO" id="GO:0005506">
    <property type="term" value="F:iron ion binding"/>
    <property type="evidence" value="ECO:0007669"/>
    <property type="project" value="InterPro"/>
</dbReference>
<dbReference type="Gene3D" id="1.10.630.10">
    <property type="entry name" value="Cytochrome P450"/>
    <property type="match status" value="1"/>
</dbReference>
<dbReference type="AlphaFoldDB" id="A0A1I1T342"/>
<gene>
    <name evidence="9" type="ORF">SAMN05421773_11822</name>
</gene>
<keyword evidence="3 7" id="KW-0479">Metal-binding</keyword>
<organism evidence="9 10">
    <name type="scientific">Streptomyces aidingensis</name>
    <dbReference type="NCBI Taxonomy" id="910347"/>
    <lineage>
        <taxon>Bacteria</taxon>
        <taxon>Bacillati</taxon>
        <taxon>Actinomycetota</taxon>
        <taxon>Actinomycetes</taxon>
        <taxon>Kitasatosporales</taxon>
        <taxon>Streptomycetaceae</taxon>
        <taxon>Streptomyces</taxon>
    </lineage>
</organism>
<evidence type="ECO:0000256" key="2">
    <source>
        <dbReference type="ARBA" id="ARBA00022617"/>
    </source>
</evidence>
<dbReference type="InterPro" id="IPR001128">
    <property type="entry name" value="Cyt_P450"/>
</dbReference>
<dbReference type="CDD" id="cd11031">
    <property type="entry name" value="Cyp158A-like"/>
    <property type="match status" value="1"/>
</dbReference>
<evidence type="ECO:0000256" key="6">
    <source>
        <dbReference type="ARBA" id="ARBA00023033"/>
    </source>
</evidence>
<keyword evidence="5 7" id="KW-0408">Iron</keyword>
<evidence type="ECO:0000256" key="8">
    <source>
        <dbReference type="SAM" id="MobiDB-lite"/>
    </source>
</evidence>
<dbReference type="PANTHER" id="PTHR46696:SF1">
    <property type="entry name" value="CYTOCHROME P450 YJIB-RELATED"/>
    <property type="match status" value="1"/>
</dbReference>
<accession>A0A1I1T342</accession>
<keyword evidence="2 7" id="KW-0349">Heme</keyword>
<dbReference type="PROSITE" id="PS00086">
    <property type="entry name" value="CYTOCHROME_P450"/>
    <property type="match status" value="1"/>
</dbReference>
<feature type="region of interest" description="Disordered" evidence="8">
    <location>
        <begin position="1"/>
        <end position="28"/>
    </location>
</feature>
<dbReference type="InterPro" id="IPR017972">
    <property type="entry name" value="Cyt_P450_CS"/>
</dbReference>
<dbReference type="FunFam" id="1.10.630.10:FF:000018">
    <property type="entry name" value="Cytochrome P450 monooxygenase"/>
    <property type="match status" value="1"/>
</dbReference>
<keyword evidence="4 7" id="KW-0560">Oxidoreductase</keyword>
<dbReference type="OrthoDB" id="4133219at2"/>
<evidence type="ECO:0000256" key="3">
    <source>
        <dbReference type="ARBA" id="ARBA00022723"/>
    </source>
</evidence>
<dbReference type="RefSeq" id="WP_093841073.1">
    <property type="nucleotide sequence ID" value="NZ_FOLM01000018.1"/>
</dbReference>
<evidence type="ECO:0000313" key="9">
    <source>
        <dbReference type="EMBL" id="SFD53051.1"/>
    </source>
</evidence>
<evidence type="ECO:0000256" key="7">
    <source>
        <dbReference type="RuleBase" id="RU000461"/>
    </source>
</evidence>
<dbReference type="GO" id="GO:0004497">
    <property type="term" value="F:monooxygenase activity"/>
    <property type="evidence" value="ECO:0007669"/>
    <property type="project" value="UniProtKB-KW"/>
</dbReference>
<dbReference type="GO" id="GO:0020037">
    <property type="term" value="F:heme binding"/>
    <property type="evidence" value="ECO:0007669"/>
    <property type="project" value="InterPro"/>
</dbReference>
<dbReference type="PRINTS" id="PR00385">
    <property type="entry name" value="P450"/>
</dbReference>
<protein>
    <recommendedName>
        <fullName evidence="11">Cytochrome P450</fullName>
    </recommendedName>
</protein>
<evidence type="ECO:0000256" key="4">
    <source>
        <dbReference type="ARBA" id="ARBA00023002"/>
    </source>
</evidence>
<dbReference type="GO" id="GO:0016705">
    <property type="term" value="F:oxidoreductase activity, acting on paired donors, with incorporation or reduction of molecular oxygen"/>
    <property type="evidence" value="ECO:0007669"/>
    <property type="project" value="InterPro"/>
</dbReference>
<evidence type="ECO:0000256" key="1">
    <source>
        <dbReference type="ARBA" id="ARBA00010617"/>
    </source>
</evidence>
<dbReference type="InterPro" id="IPR002397">
    <property type="entry name" value="Cyt_P450_B"/>
</dbReference>
<dbReference type="EMBL" id="FOLM01000018">
    <property type="protein sequence ID" value="SFD53051.1"/>
    <property type="molecule type" value="Genomic_DNA"/>
</dbReference>
<dbReference type="PRINTS" id="PR00359">
    <property type="entry name" value="BP450"/>
</dbReference>
<proteinExistence type="inferred from homology"/>
<keyword evidence="10" id="KW-1185">Reference proteome</keyword>
<dbReference type="InterPro" id="IPR036396">
    <property type="entry name" value="Cyt_P450_sf"/>
</dbReference>
<sequence length="397" mass="42581">MGPEHGADRLGPLPGYLTHRDGVAGDGTGGVVPITTPVGDKMWLVRDWALGRRVLTDRRFSRAQAARPHAPRFNDAQPAPDAMMSMDGTEHARLRRIVSGAFTTGRAAAMKPAVERLTDEHLDRLAACGPPADLVAELATPLPLAVLCSLLGIPPEDTAAFRDSVEVLFDISASTPQEKSRRRLELVDYMGGLVERKRHGARAGTGEEADLLTGLIAAHDRGTLSMAELLTLLMAGYETTVGQIGLSVYTLLSDPGALAELRARPALLEPVTEELLRLDPATPLSFPRVALEPVLLGGVTVQAGEAVVVSLLHGNRDAAVYDGPERLCPHGRDAAHLTFGHGVHRCLGAPLARLQLRVVLERLLRRFPALRLAAGPEPAVWKEGLSTRGLARLSVEW</sequence>
<name>A0A1I1T342_9ACTN</name>
<dbReference type="Pfam" id="PF00067">
    <property type="entry name" value="p450"/>
    <property type="match status" value="1"/>
</dbReference>
<evidence type="ECO:0008006" key="11">
    <source>
        <dbReference type="Google" id="ProtNLM"/>
    </source>
</evidence>
<evidence type="ECO:0000313" key="10">
    <source>
        <dbReference type="Proteomes" id="UP000199207"/>
    </source>
</evidence>
<comment type="similarity">
    <text evidence="1 7">Belongs to the cytochrome P450 family.</text>
</comment>
<dbReference type="STRING" id="910347.SAMN05421773_11822"/>
<reference evidence="9 10" key="1">
    <citation type="submission" date="2016-10" db="EMBL/GenBank/DDBJ databases">
        <authorList>
            <person name="de Groot N.N."/>
        </authorList>
    </citation>
    <scope>NUCLEOTIDE SEQUENCE [LARGE SCALE GENOMIC DNA]</scope>
    <source>
        <strain evidence="9 10">CGMCC 4.5739</strain>
    </source>
</reference>
<dbReference type="SUPFAM" id="SSF48264">
    <property type="entry name" value="Cytochrome P450"/>
    <property type="match status" value="1"/>
</dbReference>
<keyword evidence="6 7" id="KW-0503">Monooxygenase</keyword>
<dbReference type="PANTHER" id="PTHR46696">
    <property type="entry name" value="P450, PUTATIVE (EUROFUNG)-RELATED"/>
    <property type="match status" value="1"/>
</dbReference>
<evidence type="ECO:0000256" key="5">
    <source>
        <dbReference type="ARBA" id="ARBA00023004"/>
    </source>
</evidence>